<sequence length="80" mass="8901">MVVIFHSENVYQLSVGRELLKLFEDTPAVTRQLSFNFLCTHLGHVCIAAVCKELCGLLETTGVQHTLGSVVIEKFRLPCP</sequence>
<reference evidence="1" key="1">
    <citation type="journal article" date="2012" name="PLoS ONE">
        <title>Gene sets for utilization of primary and secondary nutrition supplies in the distal gut of endangered iberian lynx.</title>
        <authorList>
            <person name="Alcaide M."/>
            <person name="Messina E."/>
            <person name="Richter M."/>
            <person name="Bargiela R."/>
            <person name="Peplies J."/>
            <person name="Huws S.A."/>
            <person name="Newbold C.J."/>
            <person name="Golyshin P.N."/>
            <person name="Simon M.A."/>
            <person name="Lopez G."/>
            <person name="Yakimov M.M."/>
            <person name="Ferrer M."/>
        </authorList>
    </citation>
    <scope>NUCLEOTIDE SEQUENCE</scope>
</reference>
<name>J9FYU2_9ZZZZ</name>
<accession>J9FYU2</accession>
<comment type="caution">
    <text evidence="1">The sequence shown here is derived from an EMBL/GenBank/DDBJ whole genome shotgun (WGS) entry which is preliminary data.</text>
</comment>
<organism evidence="1">
    <name type="scientific">gut metagenome</name>
    <dbReference type="NCBI Taxonomy" id="749906"/>
    <lineage>
        <taxon>unclassified sequences</taxon>
        <taxon>metagenomes</taxon>
        <taxon>organismal metagenomes</taxon>
    </lineage>
</organism>
<gene>
    <name evidence="1" type="ORF">EVA_11763</name>
</gene>
<protein>
    <submittedName>
        <fullName evidence="1">Uncharacterized protein</fullName>
    </submittedName>
</protein>
<dbReference type="EMBL" id="AMCI01003517">
    <property type="protein sequence ID" value="EJX00132.1"/>
    <property type="molecule type" value="Genomic_DNA"/>
</dbReference>
<dbReference type="AlphaFoldDB" id="J9FYU2"/>
<proteinExistence type="predicted"/>
<evidence type="ECO:0000313" key="1">
    <source>
        <dbReference type="EMBL" id="EJX00132.1"/>
    </source>
</evidence>